<dbReference type="Pfam" id="PF00266">
    <property type="entry name" value="Aminotran_5"/>
    <property type="match status" value="1"/>
</dbReference>
<dbReference type="Gene3D" id="3.40.640.10">
    <property type="entry name" value="Type I PLP-dependent aspartate aminotransferase-like (Major domain)"/>
    <property type="match status" value="1"/>
</dbReference>
<dbReference type="InterPro" id="IPR015422">
    <property type="entry name" value="PyrdxlP-dep_Trfase_small"/>
</dbReference>
<reference evidence="3 4" key="1">
    <citation type="submission" date="2018-02" db="EMBL/GenBank/DDBJ databases">
        <title>novel marine gammaproteobacteria from coastal saline agro ecosystem.</title>
        <authorList>
            <person name="Krishnan R."/>
            <person name="Ramesh Kumar N."/>
        </authorList>
    </citation>
    <scope>NUCLEOTIDE SEQUENCE [LARGE SCALE GENOMIC DNA]</scope>
    <source>
        <strain evidence="3 4">228</strain>
    </source>
</reference>
<accession>A0A2S5KLD9</accession>
<dbReference type="InterPro" id="IPR000192">
    <property type="entry name" value="Aminotrans_V_dom"/>
</dbReference>
<organism evidence="3 4">
    <name type="scientific">Proteobacteria bacterium 228</name>
    <dbReference type="NCBI Taxonomy" id="2083153"/>
    <lineage>
        <taxon>Bacteria</taxon>
        <taxon>Pseudomonadati</taxon>
        <taxon>Pseudomonadota</taxon>
    </lineage>
</organism>
<evidence type="ECO:0000313" key="3">
    <source>
        <dbReference type="EMBL" id="PPC75339.1"/>
    </source>
</evidence>
<comment type="caution">
    <text evidence="3">The sequence shown here is derived from an EMBL/GenBank/DDBJ whole genome shotgun (WGS) entry which is preliminary data.</text>
</comment>
<dbReference type="SUPFAM" id="SSF53383">
    <property type="entry name" value="PLP-dependent transferases"/>
    <property type="match status" value="1"/>
</dbReference>
<sequence length="410" mass="45019">MTPTLDLQFVRQFFPAFREPSLSGQAFFDNAGGSYACQQVIDRLQTYYCQTKVQPYGFHPASITAGQLMDSSHQRLAEYLNVDADEVHLGPSTSQNTYVLAQAFARQLRAGDEIIVTNQDHEANSGVWRRLADRGVIVREWQVDPDSGALDMAALEPLLTDRTRLLTLPHCSNILGQINPVAAICARARQAGVTTVVDGVSYAGHGLPDVAALGADIYLFSLYKTFGPHLGAMVIRRATAQALGNQAHYFNGDYIHKWFVPAGPDHAQVAASQGIADYLDQLHAHHFGTAAQPTQRAPEVRQLLKGAEQPLLSQLLGFIRQHPRLRLLGPQDSNERVSTLSLLTGERSPQQVARALAEHGIMAGAGHFYAVRLLEAMGVPAQQGVLRLSFVHYTDQQEMDQLLLALDRVL</sequence>
<evidence type="ECO:0000256" key="1">
    <source>
        <dbReference type="ARBA" id="ARBA00022898"/>
    </source>
</evidence>
<gene>
    <name evidence="3" type="ORF">C4K68_21115</name>
</gene>
<proteinExistence type="predicted"/>
<dbReference type="PANTHER" id="PTHR43586">
    <property type="entry name" value="CYSTEINE DESULFURASE"/>
    <property type="match status" value="1"/>
</dbReference>
<evidence type="ECO:0000313" key="4">
    <source>
        <dbReference type="Proteomes" id="UP000238196"/>
    </source>
</evidence>
<dbReference type="Proteomes" id="UP000238196">
    <property type="component" value="Unassembled WGS sequence"/>
</dbReference>
<dbReference type="InterPro" id="IPR015424">
    <property type="entry name" value="PyrdxlP-dep_Trfase"/>
</dbReference>
<dbReference type="PANTHER" id="PTHR43586:SF21">
    <property type="entry name" value="PYRIDOXAL PHOSPHATE (PLP)-DEPENDENT ASPARTATE AMINOTRANSFERASE SUPERFAMILY"/>
    <property type="match status" value="1"/>
</dbReference>
<dbReference type="InterPro" id="IPR015421">
    <property type="entry name" value="PyrdxlP-dep_Trfase_major"/>
</dbReference>
<name>A0A2S5KLD9_9PROT</name>
<feature type="domain" description="Aminotransferase class V" evidence="2">
    <location>
        <begin position="27"/>
        <end position="402"/>
    </location>
</feature>
<dbReference type="OrthoDB" id="9808002at2"/>
<dbReference type="EMBL" id="PRLP01000106">
    <property type="protein sequence ID" value="PPC75339.1"/>
    <property type="molecule type" value="Genomic_DNA"/>
</dbReference>
<evidence type="ECO:0000259" key="2">
    <source>
        <dbReference type="Pfam" id="PF00266"/>
    </source>
</evidence>
<dbReference type="Gene3D" id="3.90.1150.10">
    <property type="entry name" value="Aspartate Aminotransferase, domain 1"/>
    <property type="match status" value="1"/>
</dbReference>
<dbReference type="AlphaFoldDB" id="A0A2S5KLD9"/>
<protein>
    <submittedName>
        <fullName evidence="3">Nitrogen fixation protein NifS</fullName>
    </submittedName>
</protein>
<keyword evidence="1" id="KW-0663">Pyridoxal phosphate</keyword>